<dbReference type="PANTHER" id="PTHR22916">
    <property type="entry name" value="GLYCOSYLTRANSFERASE"/>
    <property type="match status" value="1"/>
</dbReference>
<evidence type="ECO:0000313" key="2">
    <source>
        <dbReference type="EMBL" id="GFG40118.1"/>
    </source>
</evidence>
<evidence type="ECO:0000259" key="1">
    <source>
        <dbReference type="Pfam" id="PF00535"/>
    </source>
</evidence>
<gene>
    <name evidence="2" type="ORF">Cfor_09369</name>
</gene>
<dbReference type="InterPro" id="IPR029044">
    <property type="entry name" value="Nucleotide-diphossugar_trans"/>
</dbReference>
<proteinExistence type="predicted"/>
<dbReference type="InParanoid" id="A0A6L2QAU7"/>
<sequence length="307" mass="35650">MSVYDDASTDQTWEMLQEWRDKLYSTGIRFTASRNQSPEPRGVGYAKNRSVEQSTGDFLCFQDVDDIMLPDRILHQYEAAKENTNAIVGCGFHRLPTDSTVRFTRWANSLDDQQLYHQLYTSHGPTLVMPTWFCARAVFDRVGGFSEEGKGIPEDLIFFYRHLDQDGKLYKVPECLLVYRYHQSATTFSIHENAIWSIRLERLQKQVLNTWPKFSIWNAGKQGRRLYRCLQPKFQDRVVAFCDVDVKKVGKTYSPPHQPARLIPILHFRDVKPPVIICVKLDLTGGSFEENLKSLKLREGIDYIHFS</sequence>
<protein>
    <recommendedName>
        <fullName evidence="1">Glycosyltransferase 2-like domain-containing protein</fullName>
    </recommendedName>
</protein>
<dbReference type="GO" id="GO:0016758">
    <property type="term" value="F:hexosyltransferase activity"/>
    <property type="evidence" value="ECO:0007669"/>
    <property type="project" value="UniProtKB-ARBA"/>
</dbReference>
<dbReference type="Pfam" id="PF00535">
    <property type="entry name" value="Glycos_transf_2"/>
    <property type="match status" value="1"/>
</dbReference>
<name>A0A6L2QAU7_COPFO</name>
<feature type="domain" description="Glycosyltransferase 2-like" evidence="1">
    <location>
        <begin position="3"/>
        <end position="141"/>
    </location>
</feature>
<keyword evidence="3" id="KW-1185">Reference proteome</keyword>
<dbReference type="Gene3D" id="3.90.550.10">
    <property type="entry name" value="Spore Coat Polysaccharide Biosynthesis Protein SpsA, Chain A"/>
    <property type="match status" value="1"/>
</dbReference>
<dbReference type="InterPro" id="IPR001173">
    <property type="entry name" value="Glyco_trans_2-like"/>
</dbReference>
<evidence type="ECO:0000313" key="3">
    <source>
        <dbReference type="Proteomes" id="UP000502823"/>
    </source>
</evidence>
<dbReference type="PANTHER" id="PTHR22916:SF3">
    <property type="entry name" value="UDP-GLCNAC:BETAGAL BETA-1,3-N-ACETYLGLUCOSAMINYLTRANSFERASE-LIKE PROTEIN 1"/>
    <property type="match status" value="1"/>
</dbReference>
<dbReference type="OrthoDB" id="206708at2759"/>
<comment type="caution">
    <text evidence="2">The sequence shown here is derived from an EMBL/GenBank/DDBJ whole genome shotgun (WGS) entry which is preliminary data.</text>
</comment>
<dbReference type="SUPFAM" id="SSF53448">
    <property type="entry name" value="Nucleotide-diphospho-sugar transferases"/>
    <property type="match status" value="1"/>
</dbReference>
<organism evidence="2 3">
    <name type="scientific">Coptotermes formosanus</name>
    <name type="common">Formosan subterranean termite</name>
    <dbReference type="NCBI Taxonomy" id="36987"/>
    <lineage>
        <taxon>Eukaryota</taxon>
        <taxon>Metazoa</taxon>
        <taxon>Ecdysozoa</taxon>
        <taxon>Arthropoda</taxon>
        <taxon>Hexapoda</taxon>
        <taxon>Insecta</taxon>
        <taxon>Pterygota</taxon>
        <taxon>Neoptera</taxon>
        <taxon>Polyneoptera</taxon>
        <taxon>Dictyoptera</taxon>
        <taxon>Blattodea</taxon>
        <taxon>Blattoidea</taxon>
        <taxon>Termitoidae</taxon>
        <taxon>Rhinotermitidae</taxon>
        <taxon>Coptotermes</taxon>
    </lineage>
</organism>
<dbReference type="AlphaFoldDB" id="A0A6L2QAU7"/>
<dbReference type="Proteomes" id="UP000502823">
    <property type="component" value="Unassembled WGS sequence"/>
</dbReference>
<reference evidence="3" key="1">
    <citation type="submission" date="2020-01" db="EMBL/GenBank/DDBJ databases">
        <title>Draft genome sequence of the Termite Coptotermes fromosanus.</title>
        <authorList>
            <person name="Itakura S."/>
            <person name="Yosikawa Y."/>
            <person name="Umezawa K."/>
        </authorList>
    </citation>
    <scope>NUCLEOTIDE SEQUENCE [LARGE SCALE GENOMIC DNA]</scope>
</reference>
<dbReference type="EMBL" id="BLKM01001521">
    <property type="protein sequence ID" value="GFG40118.1"/>
    <property type="molecule type" value="Genomic_DNA"/>
</dbReference>
<accession>A0A6L2QAU7</accession>